<dbReference type="Proteomes" id="UP000092583">
    <property type="component" value="Unassembled WGS sequence"/>
</dbReference>
<evidence type="ECO:0000313" key="1">
    <source>
        <dbReference type="EMBL" id="OCF58255.1"/>
    </source>
</evidence>
<evidence type="ECO:0008006" key="3">
    <source>
        <dbReference type="Google" id="ProtNLM"/>
    </source>
</evidence>
<sequence length="239" mass="26946">MTLPGSYTSQEGASVPYAAGFDGGQGDFVVISSDKKAFCAESSKLAEASKVFRYMLEVSDSNQQKELKLDHCSEVLHIFLSALMDRYVNLEYVQWSRIKEVGALFLRFETCHHGPELLKSWIRAGPCGVNHFEMFVLASKFDDVATGSWVIRDIGCPGRIGHPGEFWTKDRWPQSELRQLSSAWIGAYAKAHAQCQEKYECLSSNYWRAIASGFLANVLSDLLIIKDRNNLVIHQRSLR</sequence>
<dbReference type="EMBL" id="KI669462">
    <property type="protein sequence ID" value="OCF58255.1"/>
    <property type="molecule type" value="Genomic_DNA"/>
</dbReference>
<dbReference type="OrthoDB" id="2594518at2759"/>
<accession>A0A1B9IRT9</accession>
<dbReference type="AlphaFoldDB" id="A0A1B9IRT9"/>
<protein>
    <recommendedName>
        <fullName evidence="3">BTB domain-containing protein</fullName>
    </recommendedName>
</protein>
<evidence type="ECO:0000313" key="2">
    <source>
        <dbReference type="Proteomes" id="UP000092583"/>
    </source>
</evidence>
<gene>
    <name evidence="1" type="ORF">L486_04285</name>
</gene>
<reference evidence="2" key="2">
    <citation type="submission" date="2013-12" db="EMBL/GenBank/DDBJ databases">
        <title>Evolution of pathogenesis and genome organization in the Tremellales.</title>
        <authorList>
            <person name="Cuomo C."/>
            <person name="Litvintseva A."/>
            <person name="Heitman J."/>
            <person name="Chen Y."/>
            <person name="Sun S."/>
            <person name="Springer D."/>
            <person name="Dromer F."/>
            <person name="Young S."/>
            <person name="Zeng Q."/>
            <person name="Chapman S."/>
            <person name="Gujja S."/>
            <person name="Saif S."/>
            <person name="Birren B."/>
        </authorList>
    </citation>
    <scope>NUCLEOTIDE SEQUENCE [LARGE SCALE GENOMIC DNA]</scope>
    <source>
        <strain evidence="2">CBS 10435</strain>
    </source>
</reference>
<organism evidence="1 2">
    <name type="scientific">Kwoniella mangroviensis CBS 10435</name>
    <dbReference type="NCBI Taxonomy" id="1331196"/>
    <lineage>
        <taxon>Eukaryota</taxon>
        <taxon>Fungi</taxon>
        <taxon>Dikarya</taxon>
        <taxon>Basidiomycota</taxon>
        <taxon>Agaricomycotina</taxon>
        <taxon>Tremellomycetes</taxon>
        <taxon>Tremellales</taxon>
        <taxon>Cryptococcaceae</taxon>
        <taxon>Kwoniella</taxon>
    </lineage>
</organism>
<proteinExistence type="predicted"/>
<keyword evidence="2" id="KW-1185">Reference proteome</keyword>
<name>A0A1B9IRT9_9TREE</name>
<reference evidence="1 2" key="1">
    <citation type="submission" date="2013-07" db="EMBL/GenBank/DDBJ databases">
        <title>The Genome Sequence of Kwoniella mangroviensis CBS10435.</title>
        <authorList>
            <consortium name="The Broad Institute Genome Sequencing Platform"/>
            <person name="Cuomo C."/>
            <person name="Litvintseva A."/>
            <person name="Chen Y."/>
            <person name="Heitman J."/>
            <person name="Sun S."/>
            <person name="Springer D."/>
            <person name="Dromer F."/>
            <person name="Young S.K."/>
            <person name="Zeng Q."/>
            <person name="Gargeya S."/>
            <person name="Fitzgerald M."/>
            <person name="Abouelleil A."/>
            <person name="Alvarado L."/>
            <person name="Berlin A.M."/>
            <person name="Chapman S.B."/>
            <person name="Dewar J."/>
            <person name="Goldberg J."/>
            <person name="Griggs A."/>
            <person name="Gujja S."/>
            <person name="Hansen M."/>
            <person name="Howarth C."/>
            <person name="Imamovic A."/>
            <person name="Larimer J."/>
            <person name="McCowan C."/>
            <person name="Murphy C."/>
            <person name="Pearson M."/>
            <person name="Priest M."/>
            <person name="Roberts A."/>
            <person name="Saif S."/>
            <person name="Shea T."/>
            <person name="Sykes S."/>
            <person name="Wortman J."/>
            <person name="Nusbaum C."/>
            <person name="Birren B."/>
        </authorList>
    </citation>
    <scope>NUCLEOTIDE SEQUENCE [LARGE SCALE GENOMIC DNA]</scope>
    <source>
        <strain evidence="1 2">CBS 10435</strain>
    </source>
</reference>